<accession>W6ZAJ9</accession>
<evidence type="ECO:0000313" key="2">
    <source>
        <dbReference type="EMBL" id="EUC40731.1"/>
    </source>
</evidence>
<evidence type="ECO:0000313" key="3">
    <source>
        <dbReference type="Proteomes" id="UP000054032"/>
    </source>
</evidence>
<name>W6ZAJ9_COCMI</name>
<reference evidence="2 3" key="1">
    <citation type="journal article" date="2013" name="PLoS Genet.">
        <title>Comparative genome structure, secondary metabolite, and effector coding capacity across Cochliobolus pathogens.</title>
        <authorList>
            <person name="Condon B.J."/>
            <person name="Leng Y."/>
            <person name="Wu D."/>
            <person name="Bushley K.E."/>
            <person name="Ohm R.A."/>
            <person name="Otillar R."/>
            <person name="Martin J."/>
            <person name="Schackwitz W."/>
            <person name="Grimwood J."/>
            <person name="MohdZainudin N."/>
            <person name="Xue C."/>
            <person name="Wang R."/>
            <person name="Manning V.A."/>
            <person name="Dhillon B."/>
            <person name="Tu Z.J."/>
            <person name="Steffenson B.J."/>
            <person name="Salamov A."/>
            <person name="Sun H."/>
            <person name="Lowry S."/>
            <person name="LaButti K."/>
            <person name="Han J."/>
            <person name="Copeland A."/>
            <person name="Lindquist E."/>
            <person name="Barry K."/>
            <person name="Schmutz J."/>
            <person name="Baker S.E."/>
            <person name="Ciuffetti L.M."/>
            <person name="Grigoriev I.V."/>
            <person name="Zhong S."/>
            <person name="Turgeon B.G."/>
        </authorList>
    </citation>
    <scope>NUCLEOTIDE SEQUENCE [LARGE SCALE GENOMIC DNA]</scope>
    <source>
        <strain evidence="2 3">ATCC 44560</strain>
    </source>
</reference>
<dbReference type="EMBL" id="KI964143">
    <property type="protein sequence ID" value="EUC40731.1"/>
    <property type="molecule type" value="Genomic_DNA"/>
</dbReference>
<feature type="compositionally biased region" description="Pro residues" evidence="1">
    <location>
        <begin position="76"/>
        <end position="85"/>
    </location>
</feature>
<dbReference type="RefSeq" id="XP_007692755.1">
    <property type="nucleotide sequence ID" value="XM_007694565.1"/>
</dbReference>
<keyword evidence="3" id="KW-1185">Reference proteome</keyword>
<feature type="region of interest" description="Disordered" evidence="1">
    <location>
        <begin position="60"/>
        <end position="93"/>
    </location>
</feature>
<dbReference type="GeneID" id="19121665"/>
<dbReference type="AlphaFoldDB" id="W6ZAJ9"/>
<gene>
    <name evidence="2" type="ORF">COCMIDRAFT_30380</name>
</gene>
<dbReference type="Proteomes" id="UP000054032">
    <property type="component" value="Unassembled WGS sequence"/>
</dbReference>
<dbReference type="HOGENOM" id="CLU_1377889_0_0_1"/>
<proteinExistence type="predicted"/>
<evidence type="ECO:0000256" key="1">
    <source>
        <dbReference type="SAM" id="MobiDB-lite"/>
    </source>
</evidence>
<sequence length="198" mass="21438">MDRTEQGSERIRARTVGDLQVRWTERRVGAKVVGKWAFSPRVHVDSIVAPVQVRTELSTYGPEGTAASRQPTADKNPPPPPPPVDGPRASRKRPSEAVQCQIAACCHDRSGCTYTASIVVADLQLGLATITMASRLRQGITVAGDWRAEGAARGLWKCITMRLCHDCEAAPWAQPQAEASDRTVLCTAQHSTARRSAA</sequence>
<dbReference type="KEGG" id="bor:COCMIDRAFT_30380"/>
<protein>
    <submittedName>
        <fullName evidence="2">Uncharacterized protein</fullName>
    </submittedName>
</protein>
<organism evidence="2 3">
    <name type="scientific">Bipolaris oryzae ATCC 44560</name>
    <dbReference type="NCBI Taxonomy" id="930090"/>
    <lineage>
        <taxon>Eukaryota</taxon>
        <taxon>Fungi</taxon>
        <taxon>Dikarya</taxon>
        <taxon>Ascomycota</taxon>
        <taxon>Pezizomycotina</taxon>
        <taxon>Dothideomycetes</taxon>
        <taxon>Pleosporomycetidae</taxon>
        <taxon>Pleosporales</taxon>
        <taxon>Pleosporineae</taxon>
        <taxon>Pleosporaceae</taxon>
        <taxon>Bipolaris</taxon>
    </lineage>
</organism>